<feature type="transmembrane region" description="Helical" evidence="8">
    <location>
        <begin position="902"/>
        <end position="929"/>
    </location>
</feature>
<organism evidence="10 11">
    <name type="scientific">Musa troglodytarum</name>
    <name type="common">fe'i banana</name>
    <dbReference type="NCBI Taxonomy" id="320322"/>
    <lineage>
        <taxon>Eukaryota</taxon>
        <taxon>Viridiplantae</taxon>
        <taxon>Streptophyta</taxon>
        <taxon>Embryophyta</taxon>
        <taxon>Tracheophyta</taxon>
        <taxon>Spermatophyta</taxon>
        <taxon>Magnoliopsida</taxon>
        <taxon>Liliopsida</taxon>
        <taxon>Zingiberales</taxon>
        <taxon>Musaceae</taxon>
        <taxon>Musa</taxon>
    </lineage>
</organism>
<dbReference type="CDD" id="cd05162">
    <property type="entry name" value="PWWP"/>
    <property type="match status" value="1"/>
</dbReference>
<dbReference type="GO" id="GO:0008195">
    <property type="term" value="F:phosphatidate phosphatase activity"/>
    <property type="evidence" value="ECO:0007669"/>
    <property type="project" value="UniProtKB-ARBA"/>
</dbReference>
<dbReference type="Gene3D" id="2.30.30.140">
    <property type="match status" value="1"/>
</dbReference>
<evidence type="ECO:0000313" key="11">
    <source>
        <dbReference type="Proteomes" id="UP001055439"/>
    </source>
</evidence>
<dbReference type="InterPro" id="IPR036938">
    <property type="entry name" value="PAP2/HPO_sf"/>
</dbReference>
<dbReference type="FunFam" id="1.20.144.10:FF:000001">
    <property type="entry name" value="Lipid phosphate phosphatase 2"/>
    <property type="match status" value="1"/>
</dbReference>
<dbReference type="SMART" id="SM00014">
    <property type="entry name" value="acidPPc"/>
    <property type="match status" value="1"/>
</dbReference>
<evidence type="ECO:0000256" key="5">
    <source>
        <dbReference type="ARBA" id="ARBA00022989"/>
    </source>
</evidence>
<dbReference type="SUPFAM" id="SSF48317">
    <property type="entry name" value="Acid phosphatase/Vanadium-dependent haloperoxidase"/>
    <property type="match status" value="1"/>
</dbReference>
<feature type="transmembrane region" description="Helical" evidence="8">
    <location>
        <begin position="1032"/>
        <end position="1049"/>
    </location>
</feature>
<dbReference type="Pfam" id="PF01569">
    <property type="entry name" value="PAP2"/>
    <property type="match status" value="1"/>
</dbReference>
<dbReference type="Proteomes" id="UP001055439">
    <property type="component" value="Chromosome 6"/>
</dbReference>
<dbReference type="AlphaFoldDB" id="A0A9E7G714"/>
<keyword evidence="11" id="KW-1185">Reference proteome</keyword>
<dbReference type="SUPFAM" id="SSF63748">
    <property type="entry name" value="Tudor/PWWP/MBT"/>
    <property type="match status" value="1"/>
</dbReference>
<dbReference type="Pfam" id="PF00855">
    <property type="entry name" value="PWWP"/>
    <property type="match status" value="1"/>
</dbReference>
<feature type="transmembrane region" description="Helical" evidence="8">
    <location>
        <begin position="1127"/>
        <end position="1146"/>
    </location>
</feature>
<protein>
    <recommendedName>
        <fullName evidence="9">PWWP domain-containing protein</fullName>
    </recommendedName>
</protein>
<dbReference type="GO" id="GO:0016020">
    <property type="term" value="C:membrane"/>
    <property type="evidence" value="ECO:0007669"/>
    <property type="project" value="UniProtKB-SubCell"/>
</dbReference>
<dbReference type="InterPro" id="IPR000326">
    <property type="entry name" value="PAP2/HPO"/>
</dbReference>
<comment type="similarity">
    <text evidence="2">Belongs to the PA-phosphatase related phosphoesterase family.</text>
</comment>
<dbReference type="InterPro" id="IPR000313">
    <property type="entry name" value="PWWP_dom"/>
</dbReference>
<evidence type="ECO:0000256" key="7">
    <source>
        <dbReference type="SAM" id="MobiDB-lite"/>
    </source>
</evidence>
<dbReference type="InterPro" id="IPR044679">
    <property type="entry name" value="PWWP2-like"/>
</dbReference>
<evidence type="ECO:0000313" key="10">
    <source>
        <dbReference type="EMBL" id="URE09250.1"/>
    </source>
</evidence>
<sequence length="1248" mass="139324">MGFSEDVDGGGNGVDCGVGTIVWVRRRNGSWWPGRILGPEELSASHLMSPRSGTPVKLLGREDASVDWYNLEKSKRVKAFRCGEFDACIEKAEASLGVPIKKREKYARREDAILHALELERKQLEMNQHEQAIMSNGVTGKPFTLKKEFNNMSSSDIFSRNDESLRHSKNSIHKSPTVPNKAALLHEEENISNSTNIYDGKNYKQTGWQKDFSESIPRMRGLQDFGLRTAPKKKLPHSISWLTTRKPSENYMDDFPCSDNVVGGMDHVRSSKSTMAIKRKRSHGATIEESLVKKRDRRRPLHQVLQSSAKLQASHSSQIDRYPNVVIMQGEKDQLGVMCRAKRSRCIYLPADSVNYQDDEGYSSEETQTPTDEFGIDNCLTQPGSLAEGCTSEMIETDESDSSPRDYLETRMEDGDTLGDASCSLPPGPKDCDPSAYLISEKFGDMYNDDVRFTGYTSQVHPREHSADASAEVGVSKWHMKGKRNIRNLVKMPADVMDHKIGIIGSEKCNSSARETAYGAKCSSSRMVEMEHPSQRDVEHVSCHIKKEDNYSSDEADLIGEDFLQDEINGYNDQTYPLASKASRGLKRSHFGFNPLENDSHSMSTSGWEADGSHHRARKKFWEESAECYDTVYAAQASREMGSILFDVNLKVKASYQGEHVPLVSLMSRLNGKAIIGHPVQIEILEDGSAGQYTCSNYSCPDESVAHQPVWRTARRTAMQRVPRPNPVASSLEDDEAGISRYSEQQSRASDHSKDQSRLAKNMLMSAHRPPSGKSHKKSLKRVSLSSQKTRTLSSFATEQRLGRQNCNTRLARGSDGFSRMMKLERQAPVVPCVPVKHSTAGQLETEGKGEEAVSACSDDPLLPFPQNPLSLIRQRKSPFLILLGMLGGGNPEFPESLAASLAVKICAFACWNSVLVFPVVGGCINCVVWEKMPGIQLGTHTLRSHGTQVARFHMHDWVILILLAIIDGCLNIIEPFHRFVGRDMMTDLRYPLKSNTVPFWAVPLIGILLPFAIIIGIYVKRKNVYDLHNAILGLLFSVLITGVLTDAIKDAVGRPRPDFFWRCFPDGKAVYDNITTNVICHGDNSVIKEGHKSFPSGHSSWSFAGLGFLSWYLAGKLKAFDRRGHVAKLCIVFLPLLCASLIAISRVDDYWHHWQDVFAGGFLGLIIASFCYLQFFPPPYDVDGWFPHAYLHAMADSRHNNDQPTANPVQPRPSEIETVYVSSEGQDGIQLRDTSPILDSMEAGRRQ</sequence>
<dbReference type="PANTHER" id="PTHR33697">
    <property type="entry name" value="T17B22.17 PROTEIN-RELATED"/>
    <property type="match status" value="1"/>
</dbReference>
<proteinExistence type="inferred from homology"/>
<feature type="transmembrane region" description="Helical" evidence="8">
    <location>
        <begin position="1158"/>
        <end position="1177"/>
    </location>
</feature>
<dbReference type="EMBL" id="CP097508">
    <property type="protein sequence ID" value="URE09250.1"/>
    <property type="molecule type" value="Genomic_DNA"/>
</dbReference>
<feature type="region of interest" description="Disordered" evidence="7">
    <location>
        <begin position="1226"/>
        <end position="1248"/>
    </location>
</feature>
<feature type="transmembrane region" description="Helical" evidence="8">
    <location>
        <begin position="998"/>
        <end position="1020"/>
    </location>
</feature>
<dbReference type="Gene3D" id="1.20.144.10">
    <property type="entry name" value="Phosphatidic acid phosphatase type 2/haloperoxidase"/>
    <property type="match status" value="1"/>
</dbReference>
<feature type="transmembrane region" description="Helical" evidence="8">
    <location>
        <begin position="1099"/>
        <end position="1115"/>
    </location>
</feature>
<evidence type="ECO:0000259" key="9">
    <source>
        <dbReference type="PROSITE" id="PS50812"/>
    </source>
</evidence>
<keyword evidence="5 8" id="KW-1133">Transmembrane helix</keyword>
<dbReference type="CDD" id="cd03390">
    <property type="entry name" value="PAP2_containing_1_like"/>
    <property type="match status" value="1"/>
</dbReference>
<keyword evidence="4" id="KW-0378">Hydrolase</keyword>
<evidence type="ECO:0000256" key="4">
    <source>
        <dbReference type="ARBA" id="ARBA00022801"/>
    </source>
</evidence>
<keyword evidence="6 8" id="KW-0472">Membrane</keyword>
<reference evidence="10" key="1">
    <citation type="submission" date="2022-05" db="EMBL/GenBank/DDBJ databases">
        <title>The Musa troglodytarum L. genome provides insights into the mechanism of non-climacteric behaviour and enrichment of carotenoids.</title>
        <authorList>
            <person name="Wang J."/>
        </authorList>
    </citation>
    <scope>NUCLEOTIDE SEQUENCE</scope>
    <source>
        <tissue evidence="10">Leaf</tissue>
    </source>
</reference>
<evidence type="ECO:0000256" key="8">
    <source>
        <dbReference type="SAM" id="Phobius"/>
    </source>
</evidence>
<dbReference type="PANTHER" id="PTHR33697:SF2">
    <property type="entry name" value="T17B22.17 PROTEIN"/>
    <property type="match status" value="1"/>
</dbReference>
<accession>A0A9E7G714</accession>
<evidence type="ECO:0000256" key="2">
    <source>
        <dbReference type="ARBA" id="ARBA00008816"/>
    </source>
</evidence>
<name>A0A9E7G714_9LILI</name>
<dbReference type="OrthoDB" id="1908535at2759"/>
<feature type="domain" description="PWWP" evidence="9">
    <location>
        <begin position="18"/>
        <end position="73"/>
    </location>
</feature>
<evidence type="ECO:0000256" key="3">
    <source>
        <dbReference type="ARBA" id="ARBA00022692"/>
    </source>
</evidence>
<feature type="transmembrane region" description="Helical" evidence="8">
    <location>
        <begin position="958"/>
        <end position="978"/>
    </location>
</feature>
<evidence type="ECO:0000256" key="6">
    <source>
        <dbReference type="ARBA" id="ARBA00023136"/>
    </source>
</evidence>
<gene>
    <name evidence="10" type="ORF">MUK42_03901</name>
</gene>
<dbReference type="PROSITE" id="PS50812">
    <property type="entry name" value="PWWP"/>
    <property type="match status" value="1"/>
</dbReference>
<feature type="region of interest" description="Disordered" evidence="7">
    <location>
        <begin position="717"/>
        <end position="736"/>
    </location>
</feature>
<evidence type="ECO:0000256" key="1">
    <source>
        <dbReference type="ARBA" id="ARBA00004141"/>
    </source>
</evidence>
<comment type="subcellular location">
    <subcellularLocation>
        <location evidence="1">Membrane</location>
        <topology evidence="1">Multi-pass membrane protein</topology>
    </subcellularLocation>
</comment>
<feature type="region of interest" description="Disordered" evidence="7">
    <location>
        <begin position="766"/>
        <end position="792"/>
    </location>
</feature>
<keyword evidence="3 8" id="KW-0812">Transmembrane</keyword>